<reference evidence="2" key="1">
    <citation type="journal article" date="2015" name="PLoS Genet.">
        <title>The dynamic genome and transcriptome of the human fungal pathogen Blastomyces and close relative Emmonsia.</title>
        <authorList>
            <person name="Munoz J.F."/>
            <person name="Gauthier G.M."/>
            <person name="Desjardins C.A."/>
            <person name="Gallo J.E."/>
            <person name="Holder J."/>
            <person name="Sullivan T.D."/>
            <person name="Marty A.J."/>
            <person name="Carmen J.C."/>
            <person name="Chen Z."/>
            <person name="Ding L."/>
            <person name="Gujja S."/>
            <person name="Magrini V."/>
            <person name="Misas E."/>
            <person name="Mitreva M."/>
            <person name="Priest M."/>
            <person name="Saif S."/>
            <person name="Whiston E.A."/>
            <person name="Young S."/>
            <person name="Zeng Q."/>
            <person name="Goldman W.E."/>
            <person name="Mardis E.R."/>
            <person name="Taylor J.W."/>
            <person name="McEwen J.G."/>
            <person name="Clay O.K."/>
            <person name="Klein B.S."/>
            <person name="Cuomo C.A."/>
        </authorList>
    </citation>
    <scope>NUCLEOTIDE SEQUENCE [LARGE SCALE GENOMIC DNA]</scope>
    <source>
        <strain evidence="2">UAMH 3008</strain>
    </source>
</reference>
<dbReference type="Proteomes" id="UP000034164">
    <property type="component" value="Unassembled WGS sequence"/>
</dbReference>
<name>A0A0G2I8P0_9EURO</name>
<dbReference type="EMBL" id="LCZI01000362">
    <property type="protein sequence ID" value="KKZ66977.1"/>
    <property type="molecule type" value="Genomic_DNA"/>
</dbReference>
<comment type="caution">
    <text evidence="1">The sequence shown here is derived from an EMBL/GenBank/DDBJ whole genome shotgun (WGS) entry which is preliminary data.</text>
</comment>
<organism evidence="1 2">
    <name type="scientific">[Emmonsia] crescens</name>
    <dbReference type="NCBI Taxonomy" id="73230"/>
    <lineage>
        <taxon>Eukaryota</taxon>
        <taxon>Fungi</taxon>
        <taxon>Dikarya</taxon>
        <taxon>Ascomycota</taxon>
        <taxon>Pezizomycotina</taxon>
        <taxon>Eurotiomycetes</taxon>
        <taxon>Eurotiomycetidae</taxon>
        <taxon>Onygenales</taxon>
        <taxon>Ajellomycetaceae</taxon>
        <taxon>Emergomyces</taxon>
    </lineage>
</organism>
<proteinExistence type="predicted"/>
<dbReference type="VEuPathDB" id="FungiDB:EMCG_07335"/>
<evidence type="ECO:0000313" key="2">
    <source>
        <dbReference type="Proteomes" id="UP000034164"/>
    </source>
</evidence>
<dbReference type="AlphaFoldDB" id="A0A0G2I8P0"/>
<sequence length="153" mass="16545">MVDVAPEVPPARLLAGTSCCLRCAKQLKTGGIFCSRPGPTRRCFRCAKNNDSCLPVPIQFKGRLSVLQALADSVNAGEAPLALLEKEGKKWVSEVENYLRKASPKKGRASVAVAGAPETGRLLEKISLQLEQMTEVFCHMVEEEFGGGEVVEE</sequence>
<gene>
    <name evidence="1" type="ORF">EMCG_07335</name>
</gene>
<protein>
    <submittedName>
        <fullName evidence="1">Uncharacterized protein</fullName>
    </submittedName>
</protein>
<evidence type="ECO:0000313" key="1">
    <source>
        <dbReference type="EMBL" id="KKZ66977.1"/>
    </source>
</evidence>
<accession>A0A0G2I8P0</accession>
<dbReference type="OrthoDB" id="5451908at2759"/>